<evidence type="ECO:0000259" key="8">
    <source>
        <dbReference type="PROSITE" id="PS50940"/>
    </source>
</evidence>
<dbReference type="EnsemblMetazoa" id="CapteT218655">
    <property type="protein sequence ID" value="CapteP218655"/>
    <property type="gene ID" value="CapteG218655"/>
</dbReference>
<evidence type="ECO:0000256" key="5">
    <source>
        <dbReference type="ARBA" id="ARBA00023180"/>
    </source>
</evidence>
<keyword evidence="2 7" id="KW-0732">Signal</keyword>
<evidence type="ECO:0000256" key="4">
    <source>
        <dbReference type="ARBA" id="ARBA00023157"/>
    </source>
</evidence>
<keyword evidence="11" id="KW-1185">Reference proteome</keyword>
<dbReference type="Proteomes" id="UP000014760">
    <property type="component" value="Unassembled WGS sequence"/>
</dbReference>
<reference evidence="10" key="3">
    <citation type="submission" date="2015-06" db="UniProtKB">
        <authorList>
            <consortium name="EnsemblMetazoa"/>
        </authorList>
    </citation>
    <scope>IDENTIFICATION</scope>
</reference>
<name>R7VLC7_CAPTE</name>
<dbReference type="SUPFAM" id="SSF57625">
    <property type="entry name" value="Invertebrate chitin-binding proteins"/>
    <property type="match status" value="6"/>
</dbReference>
<dbReference type="EMBL" id="AMQN01003843">
    <property type="status" value="NOT_ANNOTATED_CDS"/>
    <property type="molecule type" value="Genomic_DNA"/>
</dbReference>
<proteinExistence type="predicted"/>
<dbReference type="Gene3D" id="2.170.140.10">
    <property type="entry name" value="Chitin binding domain"/>
    <property type="match status" value="5"/>
</dbReference>
<sequence>MEILFVFVLGLSACIFGQDIPAEFECPEDPDGGCIAGRHPYPYDCKYYIQCPPSCEPNLVLCPNDYEYSVAIEECLPPEMAECTVSTTIQPTTPPLNPFDCPKNPEQEDECLSHRYPVPHDCSVYFLCFANCDSELRQCPNGHDFSPALQECLPPEMAQCEVSTTIQPTTPPLNPFDCPKNPEQEDECLSHRYPVPHDCSVYFLCFANCDSELRQCPNGHDFSPALQECLPPEMAQCEVSTTIQPTTPPLNPFDCPKNPEQEDECLSHRYPVPHDCSVYFLCFANCDSELRQCPNGHDFSPVLQECLPPEMAQCEVSTTLPSTAPTINSTTPSLPTTTTIENATTPDLPSTTSIENATTPDLPSTTSIENATTPDLPSTSPSLFDCPKDPEDENKCVQHRYAHPLDCTKYYTCIETCQWRLDECRQDLEFGDHLQECVHPSIAQCEVTTTPEPTTPSLGPIECEEDPDLEDNCLHRRYPHPNDCTKYYACFYTCQSRLDECREGLEFSDHFQECVHPVLSNCTVSTTITPTRDPAATEEITTDGTALGSGSLPRELKVEMQVPSAHSAKKGKRFGGGCFLPPPCPCDVRR</sequence>
<dbReference type="AlphaFoldDB" id="R7VLC7"/>
<dbReference type="Pfam" id="PF01607">
    <property type="entry name" value="CBM_14"/>
    <property type="match status" value="5"/>
</dbReference>
<dbReference type="EMBL" id="AMQN01003841">
    <property type="status" value="NOT_ANNOTATED_CDS"/>
    <property type="molecule type" value="Genomic_DNA"/>
</dbReference>
<evidence type="ECO:0000256" key="1">
    <source>
        <dbReference type="ARBA" id="ARBA00022669"/>
    </source>
</evidence>
<feature type="domain" description="Chitin-binding type-2" evidence="8">
    <location>
        <begin position="23"/>
        <end position="85"/>
    </location>
</feature>
<gene>
    <name evidence="9" type="ORF">CAPTEDRAFT_218655</name>
</gene>
<dbReference type="InterPro" id="IPR002557">
    <property type="entry name" value="Chitin-bd_dom"/>
</dbReference>
<keyword evidence="3" id="KW-0677">Repeat</keyword>
<feature type="domain" description="Chitin-binding type-2" evidence="8">
    <location>
        <begin position="185"/>
        <end position="239"/>
    </location>
</feature>
<evidence type="ECO:0000256" key="7">
    <source>
        <dbReference type="SAM" id="SignalP"/>
    </source>
</evidence>
<feature type="signal peptide" evidence="7">
    <location>
        <begin position="1"/>
        <end position="17"/>
    </location>
</feature>
<feature type="domain" description="Chitin-binding type-2" evidence="8">
    <location>
        <begin position="393"/>
        <end position="447"/>
    </location>
</feature>
<evidence type="ECO:0000256" key="3">
    <source>
        <dbReference type="ARBA" id="ARBA00022737"/>
    </source>
</evidence>
<keyword evidence="4" id="KW-1015">Disulfide bond</keyword>
<dbReference type="PROSITE" id="PS50940">
    <property type="entry name" value="CHIT_BIND_II"/>
    <property type="match status" value="6"/>
</dbReference>
<dbReference type="EMBL" id="AMQN01003842">
    <property type="status" value="NOT_ANNOTATED_CDS"/>
    <property type="molecule type" value="Genomic_DNA"/>
</dbReference>
<dbReference type="SMART" id="SM00494">
    <property type="entry name" value="ChtBD2"/>
    <property type="match status" value="6"/>
</dbReference>
<dbReference type="EMBL" id="KB292092">
    <property type="protein sequence ID" value="ELU18136.1"/>
    <property type="molecule type" value="Genomic_DNA"/>
</dbReference>
<dbReference type="PANTHER" id="PTHR23301">
    <property type="entry name" value="CHITIN BINDING PERITROPHIN-A"/>
    <property type="match status" value="1"/>
</dbReference>
<keyword evidence="5" id="KW-0325">Glycoprotein</keyword>
<dbReference type="InterPro" id="IPR036508">
    <property type="entry name" value="Chitin-bd_dom_sf"/>
</dbReference>
<feature type="domain" description="Chitin-binding type-2" evidence="8">
    <location>
        <begin position="108"/>
        <end position="162"/>
    </location>
</feature>
<organism evidence="9">
    <name type="scientific">Capitella teleta</name>
    <name type="common">Polychaete worm</name>
    <dbReference type="NCBI Taxonomy" id="283909"/>
    <lineage>
        <taxon>Eukaryota</taxon>
        <taxon>Metazoa</taxon>
        <taxon>Spiralia</taxon>
        <taxon>Lophotrochozoa</taxon>
        <taxon>Annelida</taxon>
        <taxon>Polychaeta</taxon>
        <taxon>Sedentaria</taxon>
        <taxon>Scolecida</taxon>
        <taxon>Capitellidae</taxon>
        <taxon>Capitella</taxon>
    </lineage>
</organism>
<evidence type="ECO:0000256" key="6">
    <source>
        <dbReference type="SAM" id="MobiDB-lite"/>
    </source>
</evidence>
<feature type="compositionally biased region" description="Low complexity" evidence="6">
    <location>
        <begin position="325"/>
        <end position="345"/>
    </location>
</feature>
<reference evidence="11" key="1">
    <citation type="submission" date="2012-12" db="EMBL/GenBank/DDBJ databases">
        <authorList>
            <person name="Hellsten U."/>
            <person name="Grimwood J."/>
            <person name="Chapman J.A."/>
            <person name="Shapiro H."/>
            <person name="Aerts A."/>
            <person name="Otillar R.P."/>
            <person name="Terry A.Y."/>
            <person name="Boore J.L."/>
            <person name="Simakov O."/>
            <person name="Marletaz F."/>
            <person name="Cho S.-J."/>
            <person name="Edsinger-Gonzales E."/>
            <person name="Havlak P."/>
            <person name="Kuo D.-H."/>
            <person name="Larsson T."/>
            <person name="Lv J."/>
            <person name="Arendt D."/>
            <person name="Savage R."/>
            <person name="Osoegawa K."/>
            <person name="de Jong P."/>
            <person name="Lindberg D.R."/>
            <person name="Seaver E.C."/>
            <person name="Weisblat D.A."/>
            <person name="Putnam N.H."/>
            <person name="Grigoriev I.V."/>
            <person name="Rokhsar D.S."/>
        </authorList>
    </citation>
    <scope>NUCLEOTIDE SEQUENCE</scope>
    <source>
        <strain evidence="11">I ESC-2004</strain>
    </source>
</reference>
<evidence type="ECO:0000313" key="9">
    <source>
        <dbReference type="EMBL" id="ELU18136.1"/>
    </source>
</evidence>
<feature type="domain" description="Chitin-binding type-2" evidence="8">
    <location>
        <begin position="262"/>
        <end position="316"/>
    </location>
</feature>
<feature type="chain" id="PRO_5008789162" description="Chitin-binding type-2 domain-containing protein" evidence="7">
    <location>
        <begin position="18"/>
        <end position="590"/>
    </location>
</feature>
<dbReference type="OrthoDB" id="6020543at2759"/>
<dbReference type="OMA" id="NPDLNIC"/>
<dbReference type="PANTHER" id="PTHR23301:SF0">
    <property type="entry name" value="CHITIN-BINDING TYPE-2 DOMAIN-CONTAINING PROTEIN-RELATED"/>
    <property type="match status" value="1"/>
</dbReference>
<dbReference type="GO" id="GO:0008061">
    <property type="term" value="F:chitin binding"/>
    <property type="evidence" value="ECO:0007669"/>
    <property type="project" value="UniProtKB-KW"/>
</dbReference>
<dbReference type="GO" id="GO:0005576">
    <property type="term" value="C:extracellular region"/>
    <property type="evidence" value="ECO:0007669"/>
    <property type="project" value="InterPro"/>
</dbReference>
<feature type="compositionally biased region" description="Polar residues" evidence="6">
    <location>
        <begin position="347"/>
        <end position="381"/>
    </location>
</feature>
<feature type="domain" description="Chitin-binding type-2" evidence="8">
    <location>
        <begin position="470"/>
        <end position="524"/>
    </location>
</feature>
<evidence type="ECO:0000313" key="10">
    <source>
        <dbReference type="EnsemblMetazoa" id="CapteP218655"/>
    </source>
</evidence>
<protein>
    <recommendedName>
        <fullName evidence="8">Chitin-binding type-2 domain-containing protein</fullName>
    </recommendedName>
</protein>
<accession>R7VLC7</accession>
<dbReference type="InterPro" id="IPR051940">
    <property type="entry name" value="Chitin_bind-dev_reg"/>
</dbReference>
<keyword evidence="1" id="KW-0147">Chitin-binding</keyword>
<reference evidence="9 11" key="2">
    <citation type="journal article" date="2013" name="Nature">
        <title>Insights into bilaterian evolution from three spiralian genomes.</title>
        <authorList>
            <person name="Simakov O."/>
            <person name="Marletaz F."/>
            <person name="Cho S.J."/>
            <person name="Edsinger-Gonzales E."/>
            <person name="Havlak P."/>
            <person name="Hellsten U."/>
            <person name="Kuo D.H."/>
            <person name="Larsson T."/>
            <person name="Lv J."/>
            <person name="Arendt D."/>
            <person name="Savage R."/>
            <person name="Osoegawa K."/>
            <person name="de Jong P."/>
            <person name="Grimwood J."/>
            <person name="Chapman J.A."/>
            <person name="Shapiro H."/>
            <person name="Aerts A."/>
            <person name="Otillar R.P."/>
            <person name="Terry A.Y."/>
            <person name="Boore J.L."/>
            <person name="Grigoriev I.V."/>
            <person name="Lindberg D.R."/>
            <person name="Seaver E.C."/>
            <person name="Weisblat D.A."/>
            <person name="Putnam N.H."/>
            <person name="Rokhsar D.S."/>
        </authorList>
    </citation>
    <scope>NUCLEOTIDE SEQUENCE</scope>
    <source>
        <strain evidence="9 11">I ESC-2004</strain>
    </source>
</reference>
<dbReference type="HOGENOM" id="CLU_576948_0_0_1"/>
<evidence type="ECO:0000313" key="11">
    <source>
        <dbReference type="Proteomes" id="UP000014760"/>
    </source>
</evidence>
<feature type="region of interest" description="Disordered" evidence="6">
    <location>
        <begin position="323"/>
        <end position="381"/>
    </location>
</feature>
<evidence type="ECO:0000256" key="2">
    <source>
        <dbReference type="ARBA" id="ARBA00022729"/>
    </source>
</evidence>